<gene>
    <name evidence="1" type="ORF">Q7C36_000420</name>
</gene>
<comment type="caution">
    <text evidence="1">The sequence shown here is derived from an EMBL/GenBank/DDBJ whole genome shotgun (WGS) entry which is preliminary data.</text>
</comment>
<protein>
    <submittedName>
        <fullName evidence="1">Uncharacterized protein</fullName>
    </submittedName>
</protein>
<dbReference type="EMBL" id="JAVHJS010000001">
    <property type="protein sequence ID" value="KAK2868549.1"/>
    <property type="molecule type" value="Genomic_DNA"/>
</dbReference>
<sequence length="73" mass="8225">MFNTIIIASRDFLFPYSISYEPHTCSKQQFGGKTSVLLTEPHPHPRCSVTSRQCKTGSVNLKGLCARPQCPRR</sequence>
<reference evidence="1" key="1">
    <citation type="submission" date="2023-08" db="EMBL/GenBank/DDBJ databases">
        <title>Pelteobagrus vachellii genome.</title>
        <authorList>
            <person name="Liu H."/>
        </authorList>
    </citation>
    <scope>NUCLEOTIDE SEQUENCE</scope>
    <source>
        <strain evidence="1">PRFRI_2022a</strain>
        <tissue evidence="1">Muscle</tissue>
    </source>
</reference>
<accession>A0AA88TAG2</accession>
<evidence type="ECO:0000313" key="1">
    <source>
        <dbReference type="EMBL" id="KAK2868549.1"/>
    </source>
</evidence>
<keyword evidence="2" id="KW-1185">Reference proteome</keyword>
<proteinExistence type="predicted"/>
<dbReference type="AlphaFoldDB" id="A0AA88TAG2"/>
<organism evidence="1 2">
    <name type="scientific">Tachysurus vachellii</name>
    <name type="common">Darkbarbel catfish</name>
    <name type="synonym">Pelteobagrus vachellii</name>
    <dbReference type="NCBI Taxonomy" id="175792"/>
    <lineage>
        <taxon>Eukaryota</taxon>
        <taxon>Metazoa</taxon>
        <taxon>Chordata</taxon>
        <taxon>Craniata</taxon>
        <taxon>Vertebrata</taxon>
        <taxon>Euteleostomi</taxon>
        <taxon>Actinopterygii</taxon>
        <taxon>Neopterygii</taxon>
        <taxon>Teleostei</taxon>
        <taxon>Ostariophysi</taxon>
        <taxon>Siluriformes</taxon>
        <taxon>Bagridae</taxon>
        <taxon>Tachysurus</taxon>
    </lineage>
</organism>
<evidence type="ECO:0000313" key="2">
    <source>
        <dbReference type="Proteomes" id="UP001187315"/>
    </source>
</evidence>
<dbReference type="Proteomes" id="UP001187315">
    <property type="component" value="Unassembled WGS sequence"/>
</dbReference>
<name>A0AA88TAG2_TACVA</name>